<sequence length="265" mass="28876">MKLCSIASGSSGNCIFAGSDSTSVLIDAGISGKRVENGLNTIGFTGRDLDGILITHEHSDHIKGLGVLARKLHLPIYATVGTIDAILGCSSLGKFPDSIFREVRADEAFKIGDLNIDPFTISHDAVEPVGYRISHNNSSVGIATDLGKYDEYIIRHLQGLDALLLEANHDVNMLQVGSYPYYLKQRILSDKGHLSNCSAGQLLCKLLHDGMKEIMLGHLSRENNYEALAFETVCSEVTMGDNPYKSKDFHIQVAKREEVSKPVTV</sequence>
<keyword evidence="2" id="KW-0378">Hydrolase</keyword>
<dbReference type="InterPro" id="IPR052533">
    <property type="entry name" value="WalJ/YycJ-like"/>
</dbReference>
<protein>
    <submittedName>
        <fullName evidence="2">MBL fold metallo-hydrolase</fullName>
    </submittedName>
</protein>
<proteinExistence type="predicted"/>
<dbReference type="SMART" id="SM00849">
    <property type="entry name" value="Lactamase_B"/>
    <property type="match status" value="1"/>
</dbReference>
<organism evidence="2 3">
    <name type="scientific">Blautia liquoris</name>
    <dbReference type="NCBI Taxonomy" id="2779518"/>
    <lineage>
        <taxon>Bacteria</taxon>
        <taxon>Bacillati</taxon>
        <taxon>Bacillota</taxon>
        <taxon>Clostridia</taxon>
        <taxon>Lachnospirales</taxon>
        <taxon>Lachnospiraceae</taxon>
        <taxon>Blautia</taxon>
    </lineage>
</organism>
<dbReference type="InterPro" id="IPR001279">
    <property type="entry name" value="Metallo-B-lactamas"/>
</dbReference>
<name>A0A7M2RK72_9FIRM</name>
<dbReference type="SUPFAM" id="SSF56281">
    <property type="entry name" value="Metallo-hydrolase/oxidoreductase"/>
    <property type="match status" value="1"/>
</dbReference>
<dbReference type="RefSeq" id="WP_193736771.1">
    <property type="nucleotide sequence ID" value="NZ_CP063304.1"/>
</dbReference>
<dbReference type="AlphaFoldDB" id="A0A7M2RK72"/>
<dbReference type="EMBL" id="CP063304">
    <property type="protein sequence ID" value="QOV20451.1"/>
    <property type="molecule type" value="Genomic_DNA"/>
</dbReference>
<evidence type="ECO:0000259" key="1">
    <source>
        <dbReference type="SMART" id="SM00849"/>
    </source>
</evidence>
<dbReference type="Proteomes" id="UP000593601">
    <property type="component" value="Chromosome"/>
</dbReference>
<dbReference type="InterPro" id="IPR036866">
    <property type="entry name" value="RibonucZ/Hydroxyglut_hydro"/>
</dbReference>
<gene>
    <name evidence="2" type="ORF">INP51_05765</name>
</gene>
<evidence type="ECO:0000313" key="3">
    <source>
        <dbReference type="Proteomes" id="UP000593601"/>
    </source>
</evidence>
<evidence type="ECO:0000313" key="2">
    <source>
        <dbReference type="EMBL" id="QOV20451.1"/>
    </source>
</evidence>
<reference evidence="2 3" key="1">
    <citation type="submission" date="2020-10" db="EMBL/GenBank/DDBJ databases">
        <title>Blautia liquoris sp.nov., isolated from the mud in a fermentation cellar used for the production of Chinese strong-flavoured liquor.</title>
        <authorList>
            <person name="Lu L."/>
        </authorList>
    </citation>
    <scope>NUCLEOTIDE SEQUENCE [LARGE SCALE GENOMIC DNA]</scope>
    <source>
        <strain evidence="2 3">LZLJ-3</strain>
    </source>
</reference>
<dbReference type="PANTHER" id="PTHR47619:SF1">
    <property type="entry name" value="EXODEOXYRIBONUCLEASE WALJ"/>
    <property type="match status" value="1"/>
</dbReference>
<dbReference type="GO" id="GO:0016787">
    <property type="term" value="F:hydrolase activity"/>
    <property type="evidence" value="ECO:0007669"/>
    <property type="project" value="UniProtKB-KW"/>
</dbReference>
<dbReference type="Gene3D" id="3.60.15.10">
    <property type="entry name" value="Ribonuclease Z/Hydroxyacylglutathione hydrolase-like"/>
    <property type="match status" value="1"/>
</dbReference>
<keyword evidence="3" id="KW-1185">Reference proteome</keyword>
<feature type="domain" description="Metallo-beta-lactamase" evidence="1">
    <location>
        <begin position="11"/>
        <end position="169"/>
    </location>
</feature>
<dbReference type="Pfam" id="PF12706">
    <property type="entry name" value="Lactamase_B_2"/>
    <property type="match status" value="1"/>
</dbReference>
<dbReference type="PANTHER" id="PTHR47619">
    <property type="entry name" value="METALLO-HYDROLASE YYCJ-RELATED"/>
    <property type="match status" value="1"/>
</dbReference>
<dbReference type="KEGG" id="bliq:INP51_05765"/>
<accession>A0A7M2RK72</accession>